<dbReference type="AlphaFoldDB" id="J7R4P9"/>
<dbReference type="GO" id="GO:0009378">
    <property type="term" value="F:four-way junction helicase activity"/>
    <property type="evidence" value="ECO:0007669"/>
    <property type="project" value="TreeGrafter"/>
</dbReference>
<comment type="catalytic activity">
    <reaction evidence="11">
        <text>ATP + H2O = ADP + phosphate + H(+)</text>
        <dbReference type="Rhea" id="RHEA:13065"/>
        <dbReference type="ChEBI" id="CHEBI:15377"/>
        <dbReference type="ChEBI" id="CHEBI:15378"/>
        <dbReference type="ChEBI" id="CHEBI:30616"/>
        <dbReference type="ChEBI" id="CHEBI:43474"/>
        <dbReference type="ChEBI" id="CHEBI:456216"/>
    </reaction>
</comment>
<dbReference type="GO" id="GO:0005737">
    <property type="term" value="C:cytoplasm"/>
    <property type="evidence" value="ECO:0007669"/>
    <property type="project" value="TreeGrafter"/>
</dbReference>
<dbReference type="Proteomes" id="UP000006310">
    <property type="component" value="Chromosome 4"/>
</dbReference>
<dbReference type="GO" id="GO:0043138">
    <property type="term" value="F:3'-5' DNA helicase activity"/>
    <property type="evidence" value="ECO:0007669"/>
    <property type="project" value="UniProtKB-EC"/>
</dbReference>
<comment type="subcellular location">
    <subcellularLocation>
        <location evidence="1 11">Nucleus</location>
    </subcellularLocation>
</comment>
<dbReference type="GO" id="GO:0031422">
    <property type="term" value="C:RecQ family helicase-topoisomerase III complex"/>
    <property type="evidence" value="ECO:0007669"/>
    <property type="project" value="UniProtKB-ARBA"/>
</dbReference>
<evidence type="ECO:0000256" key="5">
    <source>
        <dbReference type="ARBA" id="ARBA00022806"/>
    </source>
</evidence>
<evidence type="ECO:0000313" key="15">
    <source>
        <dbReference type="EMBL" id="CCK69820.1"/>
    </source>
</evidence>
<dbReference type="Pfam" id="PF09382">
    <property type="entry name" value="RQC"/>
    <property type="match status" value="1"/>
</dbReference>
<dbReference type="GO" id="GO:0005524">
    <property type="term" value="F:ATP binding"/>
    <property type="evidence" value="ECO:0007669"/>
    <property type="project" value="UniProtKB-KW"/>
</dbReference>
<dbReference type="InterPro" id="IPR014001">
    <property type="entry name" value="Helicase_ATP-bd"/>
</dbReference>
<dbReference type="GO" id="GO:0000724">
    <property type="term" value="P:double-strand break repair via homologous recombination"/>
    <property type="evidence" value="ECO:0007669"/>
    <property type="project" value="UniProtKB-ARBA"/>
</dbReference>
<dbReference type="HOGENOM" id="CLU_012346_0_0_1"/>
<dbReference type="SUPFAM" id="SSF52540">
    <property type="entry name" value="P-loop containing nucleoside triphosphate hydrolases"/>
    <property type="match status" value="2"/>
</dbReference>
<feature type="region of interest" description="Disordered" evidence="12">
    <location>
        <begin position="849"/>
        <end position="881"/>
    </location>
</feature>
<feature type="domain" description="Helicase ATP-binding" evidence="13">
    <location>
        <begin position="241"/>
        <end position="418"/>
    </location>
</feature>
<dbReference type="GO" id="GO:0006260">
    <property type="term" value="P:DNA replication"/>
    <property type="evidence" value="ECO:0007669"/>
    <property type="project" value="InterPro"/>
</dbReference>
<evidence type="ECO:0000313" key="16">
    <source>
        <dbReference type="Proteomes" id="UP000006310"/>
    </source>
</evidence>
<keyword evidence="9 11" id="KW-0539">Nucleus</keyword>
<dbReference type="GO" id="GO:0000729">
    <property type="term" value="P:DNA double-strand break processing"/>
    <property type="evidence" value="ECO:0007669"/>
    <property type="project" value="UniProtKB-ARBA"/>
</dbReference>
<comment type="catalytic activity">
    <reaction evidence="10 11">
        <text>Couples ATP hydrolysis with the unwinding of duplex DNA by translocating in the 3'-5' direction.</text>
        <dbReference type="EC" id="5.6.2.4"/>
    </reaction>
</comment>
<dbReference type="CDD" id="cd17920">
    <property type="entry name" value="DEXHc_RecQ"/>
    <property type="match status" value="1"/>
</dbReference>
<evidence type="ECO:0000256" key="11">
    <source>
        <dbReference type="RuleBase" id="RU364117"/>
    </source>
</evidence>
<dbReference type="SMART" id="SM00490">
    <property type="entry name" value="HELICc"/>
    <property type="match status" value="1"/>
</dbReference>
<keyword evidence="5 11" id="KW-0347">Helicase</keyword>
<dbReference type="GO" id="GO:0016887">
    <property type="term" value="F:ATP hydrolysis activity"/>
    <property type="evidence" value="ECO:0007669"/>
    <property type="project" value="RHEA"/>
</dbReference>
<evidence type="ECO:0000259" key="13">
    <source>
        <dbReference type="PROSITE" id="PS51192"/>
    </source>
</evidence>
<dbReference type="NCBIfam" id="TIGR00614">
    <property type="entry name" value="recQ_fam"/>
    <property type="match status" value="1"/>
</dbReference>
<keyword evidence="4 11" id="KW-0378">Hydrolase</keyword>
<dbReference type="GO" id="GO:0003677">
    <property type="term" value="F:DNA binding"/>
    <property type="evidence" value="ECO:0007669"/>
    <property type="project" value="UniProtKB-KW"/>
</dbReference>
<dbReference type="InterPro" id="IPR032284">
    <property type="entry name" value="RecQ_Zn-bd"/>
</dbReference>
<dbReference type="InterPro" id="IPR036390">
    <property type="entry name" value="WH_DNA-bd_sf"/>
</dbReference>
<dbReference type="EMBL" id="HE978317">
    <property type="protein sequence ID" value="CCK69820.1"/>
    <property type="molecule type" value="Genomic_DNA"/>
</dbReference>
<evidence type="ECO:0000256" key="4">
    <source>
        <dbReference type="ARBA" id="ARBA00022801"/>
    </source>
</evidence>
<dbReference type="GO" id="GO:0006312">
    <property type="term" value="P:mitotic recombination"/>
    <property type="evidence" value="ECO:0007669"/>
    <property type="project" value="UniProtKB-ARBA"/>
</dbReference>
<dbReference type="InterPro" id="IPR002464">
    <property type="entry name" value="DNA/RNA_helicase_DEAH_CS"/>
</dbReference>
<dbReference type="FunFam" id="3.40.50.300:FF:000340">
    <property type="entry name" value="Bloom syndrome, RecQ helicase"/>
    <property type="match status" value="1"/>
</dbReference>
<organism evidence="15 16">
    <name type="scientific">Huiozyma naganishii (strain ATCC MYA-139 / BCRC 22969 / CBS 8797 / KCTC 17520 / NBRC 10181 / NCYC 3082 / Yp74L-3)</name>
    <name type="common">Yeast</name>
    <name type="synonym">Kazachstania naganishii</name>
    <dbReference type="NCBI Taxonomy" id="1071383"/>
    <lineage>
        <taxon>Eukaryota</taxon>
        <taxon>Fungi</taxon>
        <taxon>Dikarya</taxon>
        <taxon>Ascomycota</taxon>
        <taxon>Saccharomycotina</taxon>
        <taxon>Saccharomycetes</taxon>
        <taxon>Saccharomycetales</taxon>
        <taxon>Saccharomycetaceae</taxon>
        <taxon>Huiozyma</taxon>
    </lineage>
</organism>
<evidence type="ECO:0000256" key="1">
    <source>
        <dbReference type="ARBA" id="ARBA00004123"/>
    </source>
</evidence>
<dbReference type="PANTHER" id="PTHR13710">
    <property type="entry name" value="DNA HELICASE RECQ FAMILY MEMBER"/>
    <property type="match status" value="1"/>
</dbReference>
<keyword evidence="3 11" id="KW-0547">Nucleotide-binding</keyword>
<dbReference type="OMA" id="FWSMEDS"/>
<dbReference type="Pfam" id="PF00271">
    <property type="entry name" value="Helicase_C"/>
    <property type="match status" value="1"/>
</dbReference>
<keyword evidence="8" id="KW-0413">Isomerase</keyword>
<reference evidence="16" key="2">
    <citation type="submission" date="2012-08" db="EMBL/GenBank/DDBJ databases">
        <title>Genome sequence of Kazachstania naganishii.</title>
        <authorList>
            <person name="Gordon J.L."/>
            <person name="Armisen D."/>
            <person name="Proux-Wera E."/>
            <person name="OhEigeartaigh S.S."/>
            <person name="Byrne K.P."/>
            <person name="Wolfe K.H."/>
        </authorList>
    </citation>
    <scope>NUCLEOTIDE SEQUENCE [LARGE SCALE GENOMIC DNA]</scope>
    <source>
        <strain evidence="16">ATCC MYA-139 / BCRC 22969 / CBS 8797 / CCRC 22969 / KCTC 17520 / NBRC 10181 / NCYC 3082</strain>
    </source>
</reference>
<dbReference type="InterPro" id="IPR001650">
    <property type="entry name" value="Helicase_C-like"/>
</dbReference>
<dbReference type="KEGG" id="kng:KNAG_0D00680"/>
<evidence type="ECO:0000259" key="14">
    <source>
        <dbReference type="PROSITE" id="PS51194"/>
    </source>
</evidence>
<evidence type="ECO:0000256" key="2">
    <source>
        <dbReference type="ARBA" id="ARBA00005446"/>
    </source>
</evidence>
<dbReference type="CDD" id="cd18794">
    <property type="entry name" value="SF2_C_RecQ"/>
    <property type="match status" value="1"/>
</dbReference>
<dbReference type="RefSeq" id="XP_022464066.1">
    <property type="nucleotide sequence ID" value="XM_022607474.1"/>
</dbReference>
<dbReference type="Gene3D" id="1.10.10.10">
    <property type="entry name" value="Winged helix-like DNA-binding domain superfamily/Winged helix DNA-binding domain"/>
    <property type="match status" value="1"/>
</dbReference>
<dbReference type="Pfam" id="PF00270">
    <property type="entry name" value="DEAD"/>
    <property type="match status" value="1"/>
</dbReference>
<sequence>MCGAGDNEVVRCQQSLIEQFRKLTGVLNDKCNVIQSTQLSKDEKFHTVSQVLNPQVAHIATEIQYLEETLESLLKTDCSTVVNETVDNESEFQFNMHEEGAGEYGEPEIESKIPKQDSHGISGAELSDSGDDNVEIIGSSSLQQIVLSDEDQDDVEILEDFEEDLQELDGNEDLLQVAAWNRVDNDEIELPPILNDAPLPTLPDREEEQTQPTYRWTDELYYHLQATFKLKGFRPNQLTAINSVLSGKDVFVLMPTGGGKSLCYQLPALVKSGETRGTTVVISPLISLMQDQVEHLLDLNIRACMFNSKNSAAQRNEVFNLLINGDLDLIYMSPEMIKASAQCQRALGTLYKNRQLARIVIDEAHCVSNWGHDFRPDYKQLSYFKMQYPEIPVIALTATANKQVQSDIINNLRLKSAVQLRQSFNRDNLFYQSIPKNNKTSIPLIVNSLKTVFRGQSGIIYCHSKIACEKLTALLKKEGINCRFYHAGMDTTDRELVQRGWQANQIQVIIATIAFGMGIDKSDVRFVFHYTVPRTLENYYQETGRAGRDGKFSYCITFYSFADIRTLQKMIQRDRKLDKSNKLKQLENLQQVMNFCDNMIDCRRKLILSYFNESFDVKDCNNNCDNCAKQHFKSETDGSNTNVEDEEKDITDIALRIVELVRSIQDEVVTTSYCQDVFKGSNMLKIVQANHHMLPEHGTGKSLRKVDIEKIFFHLITLRILQEYSKTNGLGFVSNYVKVGPNVRDLKTPDCSIKLRFFKETKKRVPLQNGSPSESTASADDNLPFIKVLNKRRLSMLTEPVRAIAHTPTSPRWASNKSNFRVDERELQYRIKVVDAIRDGHLTNIIEDDSATALSPGGNKKRKSFKRKRSKGYRRKSVKRG</sequence>
<evidence type="ECO:0000256" key="8">
    <source>
        <dbReference type="ARBA" id="ARBA00023235"/>
    </source>
</evidence>
<dbReference type="InterPro" id="IPR004589">
    <property type="entry name" value="DNA_helicase_ATP-dep_RecQ"/>
</dbReference>
<proteinExistence type="inferred from homology"/>
<name>J7R4P9_HUIN7</name>
<dbReference type="EC" id="5.6.2.4" evidence="11"/>
<dbReference type="SUPFAM" id="SSF46785">
    <property type="entry name" value="Winged helix' DNA-binding domain"/>
    <property type="match status" value="1"/>
</dbReference>
<dbReference type="Gene3D" id="3.40.50.300">
    <property type="entry name" value="P-loop containing nucleotide triphosphate hydrolases"/>
    <property type="match status" value="2"/>
</dbReference>
<evidence type="ECO:0000256" key="6">
    <source>
        <dbReference type="ARBA" id="ARBA00022840"/>
    </source>
</evidence>
<dbReference type="SMART" id="SM00487">
    <property type="entry name" value="DEXDc"/>
    <property type="match status" value="1"/>
</dbReference>
<reference evidence="15 16" key="1">
    <citation type="journal article" date="2011" name="Proc. Natl. Acad. Sci. U.S.A.">
        <title>Evolutionary erosion of yeast sex chromosomes by mating-type switching accidents.</title>
        <authorList>
            <person name="Gordon J.L."/>
            <person name="Armisen D."/>
            <person name="Proux-Wera E."/>
            <person name="Oheigeartaigh S.S."/>
            <person name="Byrne K.P."/>
            <person name="Wolfe K.H."/>
        </authorList>
    </citation>
    <scope>NUCLEOTIDE SEQUENCE [LARGE SCALE GENOMIC DNA]</scope>
    <source>
        <strain evidence="16">ATCC MYA-139 / BCRC 22969 / CBS 8797 / CCRC 22969 / KCTC 17520 / NBRC 10181 / NCYC 3082</strain>
    </source>
</reference>
<accession>J7R4P9</accession>
<feature type="compositionally biased region" description="Basic and acidic residues" evidence="12">
    <location>
        <begin position="109"/>
        <end position="118"/>
    </location>
</feature>
<dbReference type="InterPro" id="IPR011545">
    <property type="entry name" value="DEAD/DEAH_box_helicase_dom"/>
</dbReference>
<dbReference type="Pfam" id="PF16124">
    <property type="entry name" value="RecQ_Zn_bind"/>
    <property type="match status" value="1"/>
</dbReference>
<dbReference type="GO" id="GO:0005634">
    <property type="term" value="C:nucleus"/>
    <property type="evidence" value="ECO:0007669"/>
    <property type="project" value="UniProtKB-SubCell"/>
</dbReference>
<dbReference type="STRING" id="1071383.J7R4P9"/>
<dbReference type="PROSITE" id="PS00690">
    <property type="entry name" value="DEAH_ATP_HELICASE"/>
    <property type="match status" value="1"/>
</dbReference>
<dbReference type="OrthoDB" id="10261556at2759"/>
<feature type="compositionally biased region" description="Basic residues" evidence="12">
    <location>
        <begin position="859"/>
        <end position="881"/>
    </location>
</feature>
<comment type="similarity">
    <text evidence="2 11">Belongs to the helicase family. RecQ subfamily.</text>
</comment>
<evidence type="ECO:0000256" key="12">
    <source>
        <dbReference type="SAM" id="MobiDB-lite"/>
    </source>
</evidence>
<dbReference type="PANTHER" id="PTHR13710:SF153">
    <property type="entry name" value="RECQ-LIKE DNA HELICASE BLM"/>
    <property type="match status" value="1"/>
</dbReference>
<feature type="domain" description="Helicase C-terminal" evidence="14">
    <location>
        <begin position="444"/>
        <end position="590"/>
    </location>
</feature>
<dbReference type="FunFam" id="3.40.50.300:FF:000296">
    <property type="entry name" value="ATP-dependent DNA helicase RecQ"/>
    <property type="match status" value="1"/>
</dbReference>
<evidence type="ECO:0000256" key="10">
    <source>
        <dbReference type="ARBA" id="ARBA00034617"/>
    </source>
</evidence>
<dbReference type="PROSITE" id="PS51194">
    <property type="entry name" value="HELICASE_CTER"/>
    <property type="match status" value="1"/>
</dbReference>
<dbReference type="PROSITE" id="PS51192">
    <property type="entry name" value="HELICASE_ATP_BIND_1"/>
    <property type="match status" value="1"/>
</dbReference>
<keyword evidence="6 11" id="KW-0067">ATP-binding</keyword>
<dbReference type="GeneID" id="34525509"/>
<keyword evidence="16" id="KW-1185">Reference proteome</keyword>
<dbReference type="SMART" id="SM00956">
    <property type="entry name" value="RQC"/>
    <property type="match status" value="1"/>
</dbReference>
<feature type="region of interest" description="Disordered" evidence="12">
    <location>
        <begin position="101"/>
        <end position="132"/>
    </location>
</feature>
<dbReference type="InterPro" id="IPR036388">
    <property type="entry name" value="WH-like_DNA-bd_sf"/>
</dbReference>
<evidence type="ECO:0000256" key="7">
    <source>
        <dbReference type="ARBA" id="ARBA00023125"/>
    </source>
</evidence>
<dbReference type="GO" id="GO:0031573">
    <property type="term" value="P:mitotic intra-S DNA damage checkpoint signaling"/>
    <property type="evidence" value="ECO:0007669"/>
    <property type="project" value="UniProtKB-ARBA"/>
</dbReference>
<protein>
    <recommendedName>
        <fullName evidence="11">ATP-dependent DNA helicase</fullName>
        <ecNumber evidence="11">5.6.2.4</ecNumber>
    </recommendedName>
</protein>
<evidence type="ECO:0000256" key="3">
    <source>
        <dbReference type="ARBA" id="ARBA00022741"/>
    </source>
</evidence>
<gene>
    <name evidence="15" type="primary">KNAG0D00680</name>
    <name evidence="15" type="ordered locus">KNAG_0D00680</name>
</gene>
<evidence type="ECO:0000256" key="9">
    <source>
        <dbReference type="ARBA" id="ARBA00023242"/>
    </source>
</evidence>
<keyword evidence="7" id="KW-0238">DNA-binding</keyword>
<dbReference type="InterPro" id="IPR018982">
    <property type="entry name" value="RQC_domain"/>
</dbReference>
<dbReference type="eggNOG" id="KOG0351">
    <property type="taxonomic scope" value="Eukaryota"/>
</dbReference>
<dbReference type="InterPro" id="IPR027417">
    <property type="entry name" value="P-loop_NTPase"/>
</dbReference>